<keyword evidence="2" id="KW-1185">Reference proteome</keyword>
<reference evidence="1 2" key="1">
    <citation type="submission" date="2015-01" db="EMBL/GenBank/DDBJ databases">
        <title>Evolution of Trichinella species and genotypes.</title>
        <authorList>
            <person name="Korhonen P.K."/>
            <person name="Edoardo P."/>
            <person name="Giuseppe L.R."/>
            <person name="Gasser R.B."/>
        </authorList>
    </citation>
    <scope>NUCLEOTIDE SEQUENCE [LARGE SCALE GENOMIC DNA]</scope>
    <source>
        <strain evidence="1">ISS3</strain>
    </source>
</reference>
<protein>
    <submittedName>
        <fullName evidence="1">Uncharacterized protein</fullName>
    </submittedName>
</protein>
<name>A0A0V1ANE8_TRISP</name>
<dbReference type="InParanoid" id="A0A0V1ANE8"/>
<gene>
    <name evidence="1" type="ORF">T01_2323</name>
</gene>
<dbReference type="OrthoDB" id="10511628at2759"/>
<evidence type="ECO:0000313" key="1">
    <source>
        <dbReference type="EMBL" id="KRY26041.1"/>
    </source>
</evidence>
<accession>A0A0V1ANE8</accession>
<organism evidence="1 2">
    <name type="scientific">Trichinella spiralis</name>
    <name type="common">Trichina worm</name>
    <dbReference type="NCBI Taxonomy" id="6334"/>
    <lineage>
        <taxon>Eukaryota</taxon>
        <taxon>Metazoa</taxon>
        <taxon>Ecdysozoa</taxon>
        <taxon>Nematoda</taxon>
        <taxon>Enoplea</taxon>
        <taxon>Dorylaimia</taxon>
        <taxon>Trichinellida</taxon>
        <taxon>Trichinellidae</taxon>
        <taxon>Trichinella</taxon>
    </lineage>
</organism>
<comment type="caution">
    <text evidence="1">The sequence shown here is derived from an EMBL/GenBank/DDBJ whole genome shotgun (WGS) entry which is preliminary data.</text>
</comment>
<dbReference type="AlphaFoldDB" id="A0A0V1ANE8"/>
<dbReference type="Proteomes" id="UP000054776">
    <property type="component" value="Unassembled WGS sequence"/>
</dbReference>
<evidence type="ECO:0000313" key="2">
    <source>
        <dbReference type="Proteomes" id="UP000054776"/>
    </source>
</evidence>
<proteinExistence type="predicted"/>
<dbReference type="EMBL" id="JYDH01000603">
    <property type="protein sequence ID" value="KRY26041.1"/>
    <property type="molecule type" value="Genomic_DNA"/>
</dbReference>
<sequence length="109" mass="12281">MSEVQLLIKPEPPIKYSMSQSAIRNQTSLAHQQTANHKNELNCVTDDRAERHLQKARSNLIGYADDWSADTEEKLKSQQRNNETATSGKFMNANVTKYVECTDSPGNVI</sequence>